<dbReference type="PROSITE" id="PS00061">
    <property type="entry name" value="ADH_SHORT"/>
    <property type="match status" value="1"/>
</dbReference>
<dbReference type="CDD" id="cd05233">
    <property type="entry name" value="SDR_c"/>
    <property type="match status" value="1"/>
</dbReference>
<gene>
    <name evidence="2" type="ORF">DEM27_21695</name>
</gene>
<dbReference type="PRINTS" id="PR00081">
    <property type="entry name" value="GDHRDH"/>
</dbReference>
<dbReference type="PRINTS" id="PR00080">
    <property type="entry name" value="SDRFAMILY"/>
</dbReference>
<dbReference type="PANTHER" id="PTHR42760:SF123">
    <property type="entry name" value="OXIDOREDUCTASE"/>
    <property type="match status" value="1"/>
</dbReference>
<protein>
    <submittedName>
        <fullName evidence="2">Short-chain dehydrogenase</fullName>
    </submittedName>
</protein>
<dbReference type="RefSeq" id="WP_109460339.1">
    <property type="nucleotide sequence ID" value="NZ_QFBC01000011.1"/>
</dbReference>
<dbReference type="GO" id="GO:0030497">
    <property type="term" value="P:fatty acid elongation"/>
    <property type="evidence" value="ECO:0007669"/>
    <property type="project" value="TreeGrafter"/>
</dbReference>
<dbReference type="InterPro" id="IPR020904">
    <property type="entry name" value="Sc_DH/Rdtase_CS"/>
</dbReference>
<proteinExistence type="inferred from homology"/>
<sequence length="239" mass="25185">MTPHSDQTAKLAIVTGGATGLGLACSKRLLQLGYRVISLGMDKEEDIDHPLYSYERFDVTDTAAIAALAAKTEGLDALVNAAGIILHEGRELTSDGFKKVMDVNLGGTQELCFALQDALKARKGAVVNFASMWSIFGSGRNPAYSTSKGAVLQLTRALAAGWGGSGVRVNAVAPGWIKTRMSVAAMSDPERAGPILKRIPMGDWGEPDDVAAAVCFLLSQDARYINGILLPIDGGYSIA</sequence>
<evidence type="ECO:0000313" key="2">
    <source>
        <dbReference type="EMBL" id="PWE54315.1"/>
    </source>
</evidence>
<organism evidence="2 3">
    <name type="scientific">Metarhizobium album</name>
    <dbReference type="NCBI Taxonomy" id="2182425"/>
    <lineage>
        <taxon>Bacteria</taxon>
        <taxon>Pseudomonadati</taxon>
        <taxon>Pseudomonadota</taxon>
        <taxon>Alphaproteobacteria</taxon>
        <taxon>Hyphomicrobiales</taxon>
        <taxon>Rhizobiaceae</taxon>
        <taxon>Metarhizobium</taxon>
    </lineage>
</organism>
<keyword evidence="3" id="KW-1185">Reference proteome</keyword>
<dbReference type="GO" id="GO:0016616">
    <property type="term" value="F:oxidoreductase activity, acting on the CH-OH group of donors, NAD or NADP as acceptor"/>
    <property type="evidence" value="ECO:0007669"/>
    <property type="project" value="TreeGrafter"/>
</dbReference>
<dbReference type="EMBL" id="QFBC01000011">
    <property type="protein sequence ID" value="PWE54315.1"/>
    <property type="molecule type" value="Genomic_DNA"/>
</dbReference>
<dbReference type="SUPFAM" id="SSF51735">
    <property type="entry name" value="NAD(P)-binding Rossmann-fold domains"/>
    <property type="match status" value="1"/>
</dbReference>
<dbReference type="FunFam" id="3.40.50.720:FF:000084">
    <property type="entry name" value="Short-chain dehydrogenase reductase"/>
    <property type="match status" value="1"/>
</dbReference>
<reference evidence="2 3" key="1">
    <citation type="submission" date="2018-05" db="EMBL/GenBank/DDBJ databases">
        <title>The draft genome of strain NS-104.</title>
        <authorList>
            <person name="Hang P."/>
            <person name="Jiang J."/>
        </authorList>
    </citation>
    <scope>NUCLEOTIDE SEQUENCE [LARGE SCALE GENOMIC DNA]</scope>
    <source>
        <strain evidence="2 3">NS-104</strain>
    </source>
</reference>
<accession>A0A2U2DLY6</accession>
<dbReference type="InterPro" id="IPR002347">
    <property type="entry name" value="SDR_fam"/>
</dbReference>
<dbReference type="Gene3D" id="3.40.50.720">
    <property type="entry name" value="NAD(P)-binding Rossmann-like Domain"/>
    <property type="match status" value="1"/>
</dbReference>
<dbReference type="PANTHER" id="PTHR42760">
    <property type="entry name" value="SHORT-CHAIN DEHYDROGENASES/REDUCTASES FAMILY MEMBER"/>
    <property type="match status" value="1"/>
</dbReference>
<dbReference type="Pfam" id="PF13561">
    <property type="entry name" value="adh_short_C2"/>
    <property type="match status" value="1"/>
</dbReference>
<comment type="caution">
    <text evidence="2">The sequence shown here is derived from an EMBL/GenBank/DDBJ whole genome shotgun (WGS) entry which is preliminary data.</text>
</comment>
<dbReference type="OrthoDB" id="286404at2"/>
<comment type="similarity">
    <text evidence="1">Belongs to the short-chain dehydrogenases/reductases (SDR) family.</text>
</comment>
<dbReference type="InterPro" id="IPR036291">
    <property type="entry name" value="NAD(P)-bd_dom_sf"/>
</dbReference>
<name>A0A2U2DLY6_9HYPH</name>
<dbReference type="Proteomes" id="UP000245252">
    <property type="component" value="Unassembled WGS sequence"/>
</dbReference>
<evidence type="ECO:0000256" key="1">
    <source>
        <dbReference type="ARBA" id="ARBA00006484"/>
    </source>
</evidence>
<dbReference type="AlphaFoldDB" id="A0A2U2DLY6"/>
<evidence type="ECO:0000313" key="3">
    <source>
        <dbReference type="Proteomes" id="UP000245252"/>
    </source>
</evidence>